<dbReference type="EMBL" id="AHZU02000318">
    <property type="protein sequence ID" value="KFG45951.1"/>
    <property type="molecule type" value="Genomic_DNA"/>
</dbReference>
<evidence type="ECO:0000313" key="1">
    <source>
        <dbReference type="EMBL" id="KFG45951.1"/>
    </source>
</evidence>
<reference evidence="1 2" key="1">
    <citation type="submission" date="2014-02" db="EMBL/GenBank/DDBJ databases">
        <authorList>
            <person name="Sibley D."/>
            <person name="Venepally P."/>
            <person name="Karamycheva S."/>
            <person name="Hadjithomas M."/>
            <person name="Khan A."/>
            <person name="Brunk B."/>
            <person name="Roos D."/>
            <person name="Caler E."/>
            <person name="Lorenzi H."/>
        </authorList>
    </citation>
    <scope>NUCLEOTIDE SEQUENCE [LARGE SCALE GENOMIC DNA]</scope>
    <source>
        <strain evidence="1 2">GAB2-2007-GAL-DOM2</strain>
    </source>
</reference>
<proteinExistence type="predicted"/>
<sequence>MLLRGVRKQNELYKTLGTTPASFAAIRLLPLNAAVTNGAVTACREIPATHSRSLLRRPASSLPLPGGHYGIVTRHGAVGVMSPHAASGYIYGSCSSLWVMGERHRNTVNG</sequence>
<accession>A0A086KNI3</accession>
<dbReference type="VEuPathDB" id="ToxoDB:TGDOM2_234375"/>
<protein>
    <submittedName>
        <fullName evidence="1">Uncharacterized protein</fullName>
    </submittedName>
</protein>
<name>A0A086KNI3_TOXGO</name>
<organism evidence="1 2">
    <name type="scientific">Toxoplasma gondii GAB2-2007-GAL-DOM2</name>
    <dbReference type="NCBI Taxonomy" id="1130820"/>
    <lineage>
        <taxon>Eukaryota</taxon>
        <taxon>Sar</taxon>
        <taxon>Alveolata</taxon>
        <taxon>Apicomplexa</taxon>
        <taxon>Conoidasida</taxon>
        <taxon>Coccidia</taxon>
        <taxon>Eucoccidiorida</taxon>
        <taxon>Eimeriorina</taxon>
        <taxon>Sarcocystidae</taxon>
        <taxon>Toxoplasma</taxon>
    </lineage>
</organism>
<dbReference type="Proteomes" id="UP000028837">
    <property type="component" value="Unassembled WGS sequence"/>
</dbReference>
<evidence type="ECO:0000313" key="2">
    <source>
        <dbReference type="Proteomes" id="UP000028837"/>
    </source>
</evidence>
<dbReference type="AlphaFoldDB" id="A0A086KNI3"/>
<comment type="caution">
    <text evidence="1">The sequence shown here is derived from an EMBL/GenBank/DDBJ whole genome shotgun (WGS) entry which is preliminary data.</text>
</comment>
<gene>
    <name evidence="1" type="ORF">TGDOM2_234375</name>
</gene>